<dbReference type="GO" id="GO:0005658">
    <property type="term" value="C:alpha DNA polymerase:primase complex"/>
    <property type="evidence" value="ECO:0007669"/>
    <property type="project" value="TreeGrafter"/>
</dbReference>
<keyword evidence="2" id="KW-1185">Reference proteome</keyword>
<dbReference type="GO" id="GO:0006273">
    <property type="term" value="P:lagging strand elongation"/>
    <property type="evidence" value="ECO:0007669"/>
    <property type="project" value="TreeGrafter"/>
</dbReference>
<dbReference type="GO" id="GO:1902975">
    <property type="term" value="P:mitotic DNA replication initiation"/>
    <property type="evidence" value="ECO:0007669"/>
    <property type="project" value="TreeGrafter"/>
</dbReference>
<sequence length="209" mass="24345">MRIKDLERRIFLLPRTSSVSYLFLRPEDGELPTVKDVYMEFRDLTSQFKIGKFRCKTTEKRYAFEYADVPETSDYLEVRYAASYSALPADLQGKTFSHVFGTNTSFLENLVLDLQLRGPCWLEIKDACMSPFANPYSHTTASNPPYLSMMMLRYENLHTYSKGSPSMLWLAFSVLYSRILLFSVYFETYCCRGCRYTVCPQMHLLVYTG</sequence>
<evidence type="ECO:0000313" key="1">
    <source>
        <dbReference type="EMBL" id="VDP72142.1"/>
    </source>
</evidence>
<dbReference type="GO" id="GO:0003688">
    <property type="term" value="F:DNA replication origin binding"/>
    <property type="evidence" value="ECO:0007669"/>
    <property type="project" value="TreeGrafter"/>
</dbReference>
<dbReference type="FunFam" id="3.30.70.2820:FF:000001">
    <property type="entry name" value="DNA polymerase"/>
    <property type="match status" value="1"/>
</dbReference>
<dbReference type="EMBL" id="UZAL01037586">
    <property type="protein sequence ID" value="VDP72142.1"/>
    <property type="molecule type" value="Genomic_DNA"/>
</dbReference>
<proteinExistence type="predicted"/>
<dbReference type="GO" id="GO:0003697">
    <property type="term" value="F:single-stranded DNA binding"/>
    <property type="evidence" value="ECO:0007669"/>
    <property type="project" value="TreeGrafter"/>
</dbReference>
<dbReference type="Gene3D" id="3.30.70.2820">
    <property type="match status" value="1"/>
</dbReference>
<evidence type="ECO:0000313" key="2">
    <source>
        <dbReference type="Proteomes" id="UP000269396"/>
    </source>
</evidence>
<dbReference type="Proteomes" id="UP000269396">
    <property type="component" value="Unassembled WGS sequence"/>
</dbReference>
<dbReference type="GO" id="GO:0006272">
    <property type="term" value="P:leading strand elongation"/>
    <property type="evidence" value="ECO:0007669"/>
    <property type="project" value="TreeGrafter"/>
</dbReference>
<gene>
    <name evidence="1" type="ORF">SMTD_LOCUS16718</name>
</gene>
<dbReference type="PANTHER" id="PTHR45861">
    <property type="entry name" value="DNA POLYMERASE ALPHA CATALYTIC SUBUNIT"/>
    <property type="match status" value="1"/>
</dbReference>
<dbReference type="GO" id="GO:0003887">
    <property type="term" value="F:DNA-directed DNA polymerase activity"/>
    <property type="evidence" value="ECO:0007669"/>
    <property type="project" value="TreeGrafter"/>
</dbReference>
<name>A0A3P8F7B2_9TREM</name>
<dbReference type="InterPro" id="IPR012337">
    <property type="entry name" value="RNaseH-like_sf"/>
</dbReference>
<dbReference type="SUPFAM" id="SSF53098">
    <property type="entry name" value="Ribonuclease H-like"/>
    <property type="match status" value="1"/>
</dbReference>
<protein>
    <submittedName>
        <fullName evidence="1">Uncharacterized protein</fullName>
    </submittedName>
</protein>
<reference evidence="1 2" key="1">
    <citation type="submission" date="2018-11" db="EMBL/GenBank/DDBJ databases">
        <authorList>
            <consortium name="Pathogen Informatics"/>
        </authorList>
    </citation>
    <scope>NUCLEOTIDE SEQUENCE [LARGE SCALE GENOMIC DNA]</scope>
    <source>
        <strain>Denwood</strain>
        <strain evidence="2">Zambia</strain>
    </source>
</reference>
<accession>A0A3P8F7B2</accession>
<dbReference type="GO" id="GO:0003682">
    <property type="term" value="F:chromatin binding"/>
    <property type="evidence" value="ECO:0007669"/>
    <property type="project" value="TreeGrafter"/>
</dbReference>
<dbReference type="AlphaFoldDB" id="A0A3P8F7B2"/>
<dbReference type="PANTHER" id="PTHR45861:SF1">
    <property type="entry name" value="DNA POLYMERASE ALPHA CATALYTIC SUBUNIT"/>
    <property type="match status" value="1"/>
</dbReference>
<organism evidence="1 2">
    <name type="scientific">Schistosoma mattheei</name>
    <dbReference type="NCBI Taxonomy" id="31246"/>
    <lineage>
        <taxon>Eukaryota</taxon>
        <taxon>Metazoa</taxon>
        <taxon>Spiralia</taxon>
        <taxon>Lophotrochozoa</taxon>
        <taxon>Platyhelminthes</taxon>
        <taxon>Trematoda</taxon>
        <taxon>Digenea</taxon>
        <taxon>Strigeidida</taxon>
        <taxon>Schistosomatoidea</taxon>
        <taxon>Schistosomatidae</taxon>
        <taxon>Schistosoma</taxon>
    </lineage>
</organism>